<gene>
    <name evidence="10" type="ORF">ASPFODRAFT_154075</name>
</gene>
<dbReference type="Gene3D" id="1.20.1250.20">
    <property type="entry name" value="MFS general substrate transporter like domains"/>
    <property type="match status" value="1"/>
</dbReference>
<keyword evidence="3 8" id="KW-0812">Transmembrane</keyword>
<evidence type="ECO:0000313" key="10">
    <source>
        <dbReference type="EMBL" id="OJZ91024.1"/>
    </source>
</evidence>
<dbReference type="Pfam" id="PF24864">
    <property type="entry name" value="DUF7730"/>
    <property type="match status" value="1"/>
</dbReference>
<feature type="transmembrane region" description="Helical" evidence="8">
    <location>
        <begin position="204"/>
        <end position="224"/>
    </location>
</feature>
<proteinExistence type="inferred from homology"/>
<feature type="transmembrane region" description="Helical" evidence="8">
    <location>
        <begin position="308"/>
        <end position="332"/>
    </location>
</feature>
<dbReference type="InterPro" id="IPR056632">
    <property type="entry name" value="DUF7730"/>
</dbReference>
<dbReference type="InterPro" id="IPR036259">
    <property type="entry name" value="MFS_trans_sf"/>
</dbReference>
<dbReference type="SUPFAM" id="SSF103473">
    <property type="entry name" value="MFS general substrate transporter"/>
    <property type="match status" value="1"/>
</dbReference>
<keyword evidence="4 8" id="KW-1133">Transmembrane helix</keyword>
<dbReference type="Pfam" id="PF07690">
    <property type="entry name" value="MFS_1"/>
    <property type="match status" value="1"/>
</dbReference>
<dbReference type="FunFam" id="1.20.1250.20:FF:000064">
    <property type="entry name" value="MFS allantoate transporter"/>
    <property type="match status" value="1"/>
</dbReference>
<dbReference type="Proteomes" id="UP000184063">
    <property type="component" value="Unassembled WGS sequence"/>
</dbReference>
<evidence type="ECO:0000256" key="8">
    <source>
        <dbReference type="SAM" id="Phobius"/>
    </source>
</evidence>
<dbReference type="PANTHER" id="PTHR43791">
    <property type="entry name" value="PERMEASE-RELATED"/>
    <property type="match status" value="1"/>
</dbReference>
<evidence type="ECO:0000256" key="4">
    <source>
        <dbReference type="ARBA" id="ARBA00022989"/>
    </source>
</evidence>
<evidence type="ECO:0000256" key="7">
    <source>
        <dbReference type="SAM" id="MobiDB-lite"/>
    </source>
</evidence>
<evidence type="ECO:0000259" key="9">
    <source>
        <dbReference type="Pfam" id="PF24864"/>
    </source>
</evidence>
<dbReference type="InterPro" id="IPR011701">
    <property type="entry name" value="MFS"/>
</dbReference>
<sequence length="725" mass="82518">MMEFELKTAEQDATKDVNIDVGTIQLHFTAEEEKRVVRKIDCFILPLMCLVFFFQYLDKQSLSYASVFGLIDDLSLEGSEYSWCSSLFYLGQLVAEYPFIYLMSRLPLTKFVGATIVFWGAVCMCLAAPTNFAGFGAVRFLLGVTEGAVSPAFVTLTSMWYRKQEHASRVGIWVTMNGLAQVLGSLLMYGIGKQHYPRLEPWRVLFLVCGALTAAFGVVFYFLVPTGPQKAWFLSHREREVLLARMAQDREGGDKTNFSKSQVKETLLDVRAWFIFAFGILVTMQSPVLTFASLIIKNLNYDKYQTMLYTSPSGAVQIVAIWIGVLGCQLLPNNRSLVVILLSIPPLIGNILLLKLPLTTGWGLIVSSWLLLRPRKKDADPDPNPPPRRTSPEAPGILDTSCTIITQNQKQRRYKLPIPDPEYRQRQLQTLATSSARPQNPQSQSAFFSRLPLEVRNIIYRELFGGRRVHIDYLWKRPSAVVARPPTGKDKGKKADAHWQWWHRVCAVSDEWVDDRFEERCVNALYERDETLAWGWEKAAPPGTKLQGVAAMLTVCQMGYTESLPILYTTNTFVTGPSMDTPFIIRRLLAPPYTALITGMDIAITMVMPYTAPPDLPGNWTTVYPAFFDLLQHSFSGLRRLHLTIYLNPWEKSKKPVTEESLEGFLAPWKELEASREWTELCFFVPGDWFELLRGRFETQLERQTERRWALKRTSVRPLVVGSCF</sequence>
<dbReference type="GO" id="GO:0016020">
    <property type="term" value="C:membrane"/>
    <property type="evidence" value="ECO:0007669"/>
    <property type="project" value="UniProtKB-SubCell"/>
</dbReference>
<dbReference type="EMBL" id="KV878237">
    <property type="protein sequence ID" value="OJZ91024.1"/>
    <property type="molecule type" value="Genomic_DNA"/>
</dbReference>
<dbReference type="AlphaFoldDB" id="A0A1M3TWQ3"/>
<feature type="transmembrane region" description="Helical" evidence="8">
    <location>
        <begin position="111"/>
        <end position="128"/>
    </location>
</feature>
<dbReference type="VEuPathDB" id="FungiDB:ASPFODRAFT_154075"/>
<feature type="transmembrane region" description="Helical" evidence="8">
    <location>
        <begin position="140"/>
        <end position="160"/>
    </location>
</feature>
<evidence type="ECO:0000256" key="2">
    <source>
        <dbReference type="ARBA" id="ARBA00022448"/>
    </source>
</evidence>
<evidence type="ECO:0000313" key="11">
    <source>
        <dbReference type="Proteomes" id="UP000184063"/>
    </source>
</evidence>
<feature type="transmembrane region" description="Helical" evidence="8">
    <location>
        <begin position="172"/>
        <end position="192"/>
    </location>
</feature>
<dbReference type="PANTHER" id="PTHR43791:SF103">
    <property type="entry name" value="MAJOR FACILITATOR SUPERFAMILY (MFS) PROFILE DOMAIN-CONTAINING PROTEIN-RELATED"/>
    <property type="match status" value="1"/>
</dbReference>
<reference evidence="11" key="1">
    <citation type="journal article" date="2017" name="Genome Biol.">
        <title>Comparative genomics reveals high biological diversity and specific adaptations in the industrially and medically important fungal genus Aspergillus.</title>
        <authorList>
            <person name="de Vries R.P."/>
            <person name="Riley R."/>
            <person name="Wiebenga A."/>
            <person name="Aguilar-Osorio G."/>
            <person name="Amillis S."/>
            <person name="Uchima C.A."/>
            <person name="Anderluh G."/>
            <person name="Asadollahi M."/>
            <person name="Askin M."/>
            <person name="Barry K."/>
            <person name="Battaglia E."/>
            <person name="Bayram O."/>
            <person name="Benocci T."/>
            <person name="Braus-Stromeyer S.A."/>
            <person name="Caldana C."/>
            <person name="Canovas D."/>
            <person name="Cerqueira G.C."/>
            <person name="Chen F."/>
            <person name="Chen W."/>
            <person name="Choi C."/>
            <person name="Clum A."/>
            <person name="Dos Santos R.A."/>
            <person name="Damasio A.R."/>
            <person name="Diallinas G."/>
            <person name="Emri T."/>
            <person name="Fekete E."/>
            <person name="Flipphi M."/>
            <person name="Freyberg S."/>
            <person name="Gallo A."/>
            <person name="Gournas C."/>
            <person name="Habgood R."/>
            <person name="Hainaut M."/>
            <person name="Harispe M.L."/>
            <person name="Henrissat B."/>
            <person name="Hilden K.S."/>
            <person name="Hope R."/>
            <person name="Hossain A."/>
            <person name="Karabika E."/>
            <person name="Karaffa L."/>
            <person name="Karanyi Z."/>
            <person name="Krasevec N."/>
            <person name="Kuo A."/>
            <person name="Kusch H."/>
            <person name="LaButti K."/>
            <person name="Lagendijk E.L."/>
            <person name="Lapidus A."/>
            <person name="Levasseur A."/>
            <person name="Lindquist E."/>
            <person name="Lipzen A."/>
            <person name="Logrieco A.F."/>
            <person name="MacCabe A."/>
            <person name="Maekelae M.R."/>
            <person name="Malavazi I."/>
            <person name="Melin P."/>
            <person name="Meyer V."/>
            <person name="Mielnichuk N."/>
            <person name="Miskei M."/>
            <person name="Molnar A.P."/>
            <person name="Mule G."/>
            <person name="Ngan C.Y."/>
            <person name="Orejas M."/>
            <person name="Orosz E."/>
            <person name="Ouedraogo J.P."/>
            <person name="Overkamp K.M."/>
            <person name="Park H.-S."/>
            <person name="Perrone G."/>
            <person name="Piumi F."/>
            <person name="Punt P.J."/>
            <person name="Ram A.F."/>
            <person name="Ramon A."/>
            <person name="Rauscher S."/>
            <person name="Record E."/>
            <person name="Riano-Pachon D.M."/>
            <person name="Robert V."/>
            <person name="Roehrig J."/>
            <person name="Ruller R."/>
            <person name="Salamov A."/>
            <person name="Salih N.S."/>
            <person name="Samson R.A."/>
            <person name="Sandor E."/>
            <person name="Sanguinetti M."/>
            <person name="Schuetze T."/>
            <person name="Sepcic K."/>
            <person name="Shelest E."/>
            <person name="Sherlock G."/>
            <person name="Sophianopoulou V."/>
            <person name="Squina F.M."/>
            <person name="Sun H."/>
            <person name="Susca A."/>
            <person name="Todd R.B."/>
            <person name="Tsang A."/>
            <person name="Unkles S.E."/>
            <person name="van de Wiele N."/>
            <person name="van Rossen-Uffink D."/>
            <person name="Oliveira J.V."/>
            <person name="Vesth T.C."/>
            <person name="Visser J."/>
            <person name="Yu J.-H."/>
            <person name="Zhou M."/>
            <person name="Andersen M.R."/>
            <person name="Archer D.B."/>
            <person name="Baker S.E."/>
            <person name="Benoit I."/>
            <person name="Brakhage A.A."/>
            <person name="Braus G.H."/>
            <person name="Fischer R."/>
            <person name="Frisvad J.C."/>
            <person name="Goldman G.H."/>
            <person name="Houbraken J."/>
            <person name="Oakley B."/>
            <person name="Pocsi I."/>
            <person name="Scazzocchio C."/>
            <person name="Seiboth B."/>
            <person name="vanKuyk P.A."/>
            <person name="Wortman J."/>
            <person name="Dyer P.S."/>
            <person name="Grigoriev I.V."/>
        </authorList>
    </citation>
    <scope>NUCLEOTIDE SEQUENCE [LARGE SCALE GENOMIC DNA]</scope>
    <source>
        <strain evidence="11">CBS 106.47</strain>
    </source>
</reference>
<feature type="domain" description="DUF7730" evidence="9">
    <location>
        <begin position="441"/>
        <end position="678"/>
    </location>
</feature>
<feature type="transmembrane region" description="Helical" evidence="8">
    <location>
        <begin position="272"/>
        <end position="296"/>
    </location>
</feature>
<keyword evidence="2" id="KW-0813">Transport</keyword>
<evidence type="ECO:0000256" key="6">
    <source>
        <dbReference type="ARBA" id="ARBA00037968"/>
    </source>
</evidence>
<dbReference type="OrthoDB" id="515692at2759"/>
<evidence type="ECO:0000256" key="3">
    <source>
        <dbReference type="ARBA" id="ARBA00022692"/>
    </source>
</evidence>
<evidence type="ECO:0000256" key="5">
    <source>
        <dbReference type="ARBA" id="ARBA00023136"/>
    </source>
</evidence>
<feature type="region of interest" description="Disordered" evidence="7">
    <location>
        <begin position="377"/>
        <end position="397"/>
    </location>
</feature>
<keyword evidence="5 8" id="KW-0472">Membrane</keyword>
<dbReference type="GO" id="GO:0022857">
    <property type="term" value="F:transmembrane transporter activity"/>
    <property type="evidence" value="ECO:0007669"/>
    <property type="project" value="InterPro"/>
</dbReference>
<evidence type="ECO:0000256" key="1">
    <source>
        <dbReference type="ARBA" id="ARBA00004141"/>
    </source>
</evidence>
<protein>
    <recommendedName>
        <fullName evidence="9">DUF7730 domain-containing protein</fullName>
    </recommendedName>
</protein>
<name>A0A1M3TWQ3_ASPLC</name>
<comment type="similarity">
    <text evidence="6">Belongs to the major facilitator superfamily. Allantoate permease family.</text>
</comment>
<accession>A0A1M3TWQ3</accession>
<comment type="subcellular location">
    <subcellularLocation>
        <location evidence="1">Membrane</location>
        <topology evidence="1">Multi-pass membrane protein</topology>
    </subcellularLocation>
</comment>
<organism evidence="10 11">
    <name type="scientific">Aspergillus luchuensis (strain CBS 106.47)</name>
    <dbReference type="NCBI Taxonomy" id="1137211"/>
    <lineage>
        <taxon>Eukaryota</taxon>
        <taxon>Fungi</taxon>
        <taxon>Dikarya</taxon>
        <taxon>Ascomycota</taxon>
        <taxon>Pezizomycotina</taxon>
        <taxon>Eurotiomycetes</taxon>
        <taxon>Eurotiomycetidae</taxon>
        <taxon>Eurotiales</taxon>
        <taxon>Aspergillaceae</taxon>
        <taxon>Aspergillus</taxon>
        <taxon>Aspergillus subgen. Circumdati</taxon>
    </lineage>
</organism>